<feature type="compositionally biased region" description="Basic and acidic residues" evidence="1">
    <location>
        <begin position="71"/>
        <end position="80"/>
    </location>
</feature>
<comment type="caution">
    <text evidence="2">The sequence shown here is derived from an EMBL/GenBank/DDBJ whole genome shotgun (WGS) entry which is preliminary data.</text>
</comment>
<feature type="region of interest" description="Disordered" evidence="1">
    <location>
        <begin position="71"/>
        <end position="192"/>
    </location>
</feature>
<dbReference type="AlphaFoldDB" id="A0A5A7TT13"/>
<dbReference type="OrthoDB" id="1075817at2759"/>
<protein>
    <submittedName>
        <fullName evidence="2">Protein Ycf2-like</fullName>
    </submittedName>
</protein>
<name>A0A5A7TT13_CUCMM</name>
<sequence length="218" mass="24784">MLATPNEMGRPYFTPFLEAEKDILKEVEDELRKSQHSDCVAHVSLNRGMPSTSQIDGLTRIVEKIEKTQERMEKSMEEAIRSQQPSSSCAQDINEYMGVRAFEEHLDKVEDDQEEDDVEDLNLDSSNPKVLDKKDDDEDKNGKGSMVGSQTQTSRGLAGGQPRMEKSRTPPTVEGQDGDRSPYKGTEGTEEEINKLIWSIDERVIYDEIKKEDRRKTV</sequence>
<accession>A0A5A7TT13</accession>
<dbReference type="EMBL" id="SSTE01014401">
    <property type="protein sequence ID" value="KAA0046008.1"/>
    <property type="molecule type" value="Genomic_DNA"/>
</dbReference>
<evidence type="ECO:0000313" key="2">
    <source>
        <dbReference type="EMBL" id="KAA0046008.1"/>
    </source>
</evidence>
<evidence type="ECO:0000313" key="3">
    <source>
        <dbReference type="Proteomes" id="UP000321393"/>
    </source>
</evidence>
<dbReference type="Proteomes" id="UP000321393">
    <property type="component" value="Unassembled WGS sequence"/>
</dbReference>
<feature type="compositionally biased region" description="Acidic residues" evidence="1">
    <location>
        <begin position="109"/>
        <end position="122"/>
    </location>
</feature>
<proteinExistence type="predicted"/>
<evidence type="ECO:0000256" key="1">
    <source>
        <dbReference type="SAM" id="MobiDB-lite"/>
    </source>
</evidence>
<reference evidence="2 3" key="1">
    <citation type="submission" date="2019-08" db="EMBL/GenBank/DDBJ databases">
        <title>Draft genome sequences of two oriental melons (Cucumis melo L. var makuwa).</title>
        <authorList>
            <person name="Kwon S.-Y."/>
        </authorList>
    </citation>
    <scope>NUCLEOTIDE SEQUENCE [LARGE SCALE GENOMIC DNA]</scope>
    <source>
        <strain evidence="3">cv. SW 3</strain>
        <tissue evidence="2">Leaf</tissue>
    </source>
</reference>
<organism evidence="2 3">
    <name type="scientific">Cucumis melo var. makuwa</name>
    <name type="common">Oriental melon</name>
    <dbReference type="NCBI Taxonomy" id="1194695"/>
    <lineage>
        <taxon>Eukaryota</taxon>
        <taxon>Viridiplantae</taxon>
        <taxon>Streptophyta</taxon>
        <taxon>Embryophyta</taxon>
        <taxon>Tracheophyta</taxon>
        <taxon>Spermatophyta</taxon>
        <taxon>Magnoliopsida</taxon>
        <taxon>eudicotyledons</taxon>
        <taxon>Gunneridae</taxon>
        <taxon>Pentapetalae</taxon>
        <taxon>rosids</taxon>
        <taxon>fabids</taxon>
        <taxon>Cucurbitales</taxon>
        <taxon>Cucurbitaceae</taxon>
        <taxon>Benincaseae</taxon>
        <taxon>Cucumis</taxon>
    </lineage>
</organism>
<gene>
    <name evidence="2" type="ORF">E6C27_scaffold243G005690</name>
</gene>
<feature type="compositionally biased region" description="Polar residues" evidence="1">
    <location>
        <begin position="81"/>
        <end position="91"/>
    </location>
</feature>